<reference evidence="5" key="1">
    <citation type="submission" date="2023-01" db="EMBL/GenBank/DDBJ databases">
        <title>Key to firefly adult light organ development and bioluminescence: homeobox transcription factors regulate luciferase expression and transportation to peroxisome.</title>
        <authorList>
            <person name="Fu X."/>
        </authorList>
    </citation>
    <scope>NUCLEOTIDE SEQUENCE [LARGE SCALE GENOMIC DNA]</scope>
</reference>
<evidence type="ECO:0000259" key="3">
    <source>
        <dbReference type="Pfam" id="PF00061"/>
    </source>
</evidence>
<name>A0AAN7Q3K9_9COLE</name>
<dbReference type="PANTHER" id="PTHR10612:SF49">
    <property type="entry name" value="APOLIPOPROTEIN D-LIKE PROTEIN"/>
    <property type="match status" value="1"/>
</dbReference>
<evidence type="ECO:0000313" key="4">
    <source>
        <dbReference type="EMBL" id="KAK4878315.1"/>
    </source>
</evidence>
<accession>A0AAN7Q3K9</accession>
<dbReference type="InterPro" id="IPR000566">
    <property type="entry name" value="Lipocln_cytosolic_FA-bd_dom"/>
</dbReference>
<dbReference type="GO" id="GO:0005737">
    <property type="term" value="C:cytoplasm"/>
    <property type="evidence" value="ECO:0007669"/>
    <property type="project" value="TreeGrafter"/>
</dbReference>
<dbReference type="AlphaFoldDB" id="A0AAN7Q3K9"/>
<dbReference type="PANTHER" id="PTHR10612">
    <property type="entry name" value="APOLIPOPROTEIN D"/>
    <property type="match status" value="1"/>
</dbReference>
<feature type="domain" description="Lipocalin/cytosolic fatty-acid binding" evidence="3">
    <location>
        <begin position="120"/>
        <end position="181"/>
    </location>
</feature>
<evidence type="ECO:0000256" key="1">
    <source>
        <dbReference type="ARBA" id="ARBA00023157"/>
    </source>
</evidence>
<dbReference type="PRINTS" id="PR01273">
    <property type="entry name" value="INVTBRTCOLOR"/>
</dbReference>
<dbReference type="InterPro" id="IPR012674">
    <property type="entry name" value="Calycin"/>
</dbReference>
<dbReference type="GO" id="GO:0006629">
    <property type="term" value="P:lipid metabolic process"/>
    <property type="evidence" value="ECO:0007669"/>
    <property type="project" value="TreeGrafter"/>
</dbReference>
<gene>
    <name evidence="4" type="ORF">RN001_010821</name>
</gene>
<organism evidence="4 5">
    <name type="scientific">Aquatica leii</name>
    <dbReference type="NCBI Taxonomy" id="1421715"/>
    <lineage>
        <taxon>Eukaryota</taxon>
        <taxon>Metazoa</taxon>
        <taxon>Ecdysozoa</taxon>
        <taxon>Arthropoda</taxon>
        <taxon>Hexapoda</taxon>
        <taxon>Insecta</taxon>
        <taxon>Pterygota</taxon>
        <taxon>Neoptera</taxon>
        <taxon>Endopterygota</taxon>
        <taxon>Coleoptera</taxon>
        <taxon>Polyphaga</taxon>
        <taxon>Elateriformia</taxon>
        <taxon>Elateroidea</taxon>
        <taxon>Lampyridae</taxon>
        <taxon>Luciolinae</taxon>
        <taxon>Aquatica</taxon>
    </lineage>
</organism>
<dbReference type="EMBL" id="JARPUR010000004">
    <property type="protein sequence ID" value="KAK4878315.1"/>
    <property type="molecule type" value="Genomic_DNA"/>
</dbReference>
<keyword evidence="5" id="KW-1185">Reference proteome</keyword>
<keyword evidence="2" id="KW-0732">Signal</keyword>
<evidence type="ECO:0000256" key="2">
    <source>
        <dbReference type="SAM" id="SignalP"/>
    </source>
</evidence>
<protein>
    <recommendedName>
        <fullName evidence="3">Lipocalin/cytosolic fatty-acid binding domain-containing protein</fullName>
    </recommendedName>
</protein>
<dbReference type="SUPFAM" id="SSF50814">
    <property type="entry name" value="Lipocalins"/>
    <property type="match status" value="1"/>
</dbReference>
<keyword evidence="1" id="KW-1015">Disulfide bond</keyword>
<dbReference type="Gene3D" id="2.40.128.20">
    <property type="match status" value="1"/>
</dbReference>
<dbReference type="GO" id="GO:0031409">
    <property type="term" value="F:pigment binding"/>
    <property type="evidence" value="ECO:0007669"/>
    <property type="project" value="InterPro"/>
</dbReference>
<feature type="chain" id="PRO_5043010825" description="Lipocalin/cytosolic fatty-acid binding domain-containing protein" evidence="2">
    <location>
        <begin position="21"/>
        <end position="272"/>
    </location>
</feature>
<proteinExistence type="predicted"/>
<dbReference type="GO" id="GO:0000302">
    <property type="term" value="P:response to reactive oxygen species"/>
    <property type="evidence" value="ECO:0007669"/>
    <property type="project" value="TreeGrafter"/>
</dbReference>
<comment type="caution">
    <text evidence="4">The sequence shown here is derived from an EMBL/GenBank/DDBJ whole genome shotgun (WGS) entry which is preliminary data.</text>
</comment>
<dbReference type="Proteomes" id="UP001353858">
    <property type="component" value="Unassembled WGS sequence"/>
</dbReference>
<sequence length="272" mass="31158">MFKILCLTAIFAVLVPKTHSYKNNFGKCAQVDSQPHFDMKKMLGHWYVIEATSTNKKCLTYTLTEELGHSGHYLLTETFRPSSFRKFFGARSDIHRSGLLETNPNNLGTMLYKQPSEIWRYTFTVLKTDYNNYAVIYSCKKIALGMHRWSGIILSRTPIIKPEIIQKAKAELIDNNIDTSSLSVIDHTYCRRIVIPNPSLDEVLDDIFSTNTNGTKTPDLAFEKKINSIFKKPEPPILNDKEIVEMINPEEEPVNTNKTAKMVMAKPQFIPF</sequence>
<dbReference type="Pfam" id="PF00061">
    <property type="entry name" value="Lipocalin"/>
    <property type="match status" value="1"/>
</dbReference>
<evidence type="ECO:0000313" key="5">
    <source>
        <dbReference type="Proteomes" id="UP001353858"/>
    </source>
</evidence>
<dbReference type="InterPro" id="IPR003057">
    <property type="entry name" value="Invtbrt_color"/>
</dbReference>
<feature type="signal peptide" evidence="2">
    <location>
        <begin position="1"/>
        <end position="20"/>
    </location>
</feature>
<dbReference type="PRINTS" id="PR00179">
    <property type="entry name" value="LIPOCALIN"/>
</dbReference>